<protein>
    <submittedName>
        <fullName evidence="10">ABC-2 type transport system permease protein</fullName>
    </submittedName>
</protein>
<evidence type="ECO:0000259" key="9">
    <source>
        <dbReference type="PROSITE" id="PS51012"/>
    </source>
</evidence>
<keyword evidence="5 8" id="KW-0812">Transmembrane</keyword>
<comment type="subcellular location">
    <subcellularLocation>
        <location evidence="1">Cell membrane</location>
        <topology evidence="1">Multi-pass membrane protein</topology>
    </subcellularLocation>
</comment>
<dbReference type="InterPro" id="IPR051449">
    <property type="entry name" value="ABC-2_transporter_component"/>
</dbReference>
<organism evidence="10 11">
    <name type="scientific">Paenibacillus harenae</name>
    <dbReference type="NCBI Taxonomy" id="306543"/>
    <lineage>
        <taxon>Bacteria</taxon>
        <taxon>Bacillati</taxon>
        <taxon>Bacillota</taxon>
        <taxon>Bacilli</taxon>
        <taxon>Bacillales</taxon>
        <taxon>Paenibacillaceae</taxon>
        <taxon>Paenibacillus</taxon>
    </lineage>
</organism>
<evidence type="ECO:0000256" key="1">
    <source>
        <dbReference type="ARBA" id="ARBA00004651"/>
    </source>
</evidence>
<evidence type="ECO:0000256" key="3">
    <source>
        <dbReference type="ARBA" id="ARBA00022448"/>
    </source>
</evidence>
<keyword evidence="7 8" id="KW-0472">Membrane</keyword>
<accession>A0ABT9U5J0</accession>
<feature type="transmembrane region" description="Helical" evidence="8">
    <location>
        <begin position="20"/>
        <end position="42"/>
    </location>
</feature>
<dbReference type="Pfam" id="PF12698">
    <property type="entry name" value="ABC2_membrane_3"/>
    <property type="match status" value="1"/>
</dbReference>
<gene>
    <name evidence="10" type="ORF">J2T15_003963</name>
</gene>
<evidence type="ECO:0000256" key="7">
    <source>
        <dbReference type="ARBA" id="ARBA00023136"/>
    </source>
</evidence>
<sequence>MNVLRIAGKELKVLRDVKMLLFMLATPVLLMLILGTALSGSFQATVKVEPIRVIYSFDGVSGAEEVKWESLLLESEASGITFEEAANGTEADMKKDVQNGLYTGYARVTGEGISYYGNSGRTMENSIVQGLLTPLTDRYKLTVIENGIPSADGNYVADTTVDTGSKPGSLDYFAVAVTTMIILYSALTAGQLIESERSGHTAIRLLASPVTKGEIFAGKIAGSFVLNAMFVIIVVLLSKYMFGANWGGHLWLVFLVLFSEIVLALSLGLAVGYCLRGNAAGSVLMMIIQVAAFVGGAYTPVETTSGLMYALAAYSPLHWSNEAILQIIYAGKLEAAPPAMLLNIGCSVLLLALAIVLMRRREGL</sequence>
<dbReference type="EMBL" id="JAUSSU010000008">
    <property type="protein sequence ID" value="MDQ0114507.1"/>
    <property type="molecule type" value="Genomic_DNA"/>
</dbReference>
<name>A0ABT9U5J0_PAEHA</name>
<evidence type="ECO:0000256" key="4">
    <source>
        <dbReference type="ARBA" id="ARBA00022475"/>
    </source>
</evidence>
<feature type="transmembrane region" description="Helical" evidence="8">
    <location>
        <begin position="250"/>
        <end position="275"/>
    </location>
</feature>
<feature type="domain" description="ABC transmembrane type-2" evidence="9">
    <location>
        <begin position="125"/>
        <end position="361"/>
    </location>
</feature>
<dbReference type="RefSeq" id="WP_307205877.1">
    <property type="nucleotide sequence ID" value="NZ_JAUSSU010000008.1"/>
</dbReference>
<dbReference type="Proteomes" id="UP001229346">
    <property type="component" value="Unassembled WGS sequence"/>
</dbReference>
<feature type="transmembrane region" description="Helical" evidence="8">
    <location>
        <begin position="172"/>
        <end position="194"/>
    </location>
</feature>
<keyword evidence="4" id="KW-1003">Cell membrane</keyword>
<dbReference type="PANTHER" id="PTHR30294:SF48">
    <property type="entry name" value="LINEARMYCIN RESISTANCE PERMEASE PROTEIN LNRM"/>
    <property type="match status" value="1"/>
</dbReference>
<feature type="transmembrane region" description="Helical" evidence="8">
    <location>
        <begin position="339"/>
        <end position="358"/>
    </location>
</feature>
<evidence type="ECO:0000256" key="5">
    <source>
        <dbReference type="ARBA" id="ARBA00022692"/>
    </source>
</evidence>
<comment type="similarity">
    <text evidence="2">Belongs to the ABC-2 integral membrane protein family.</text>
</comment>
<evidence type="ECO:0000256" key="2">
    <source>
        <dbReference type="ARBA" id="ARBA00007783"/>
    </source>
</evidence>
<dbReference type="PROSITE" id="PS51012">
    <property type="entry name" value="ABC_TM2"/>
    <property type="match status" value="1"/>
</dbReference>
<proteinExistence type="inferred from homology"/>
<dbReference type="InterPro" id="IPR047817">
    <property type="entry name" value="ABC2_TM_bact-type"/>
</dbReference>
<keyword evidence="11" id="KW-1185">Reference proteome</keyword>
<keyword evidence="6 8" id="KW-1133">Transmembrane helix</keyword>
<comment type="caution">
    <text evidence="10">The sequence shown here is derived from an EMBL/GenBank/DDBJ whole genome shotgun (WGS) entry which is preliminary data.</text>
</comment>
<evidence type="ECO:0000256" key="6">
    <source>
        <dbReference type="ARBA" id="ARBA00022989"/>
    </source>
</evidence>
<feature type="transmembrane region" description="Helical" evidence="8">
    <location>
        <begin position="215"/>
        <end position="238"/>
    </location>
</feature>
<evidence type="ECO:0000313" key="10">
    <source>
        <dbReference type="EMBL" id="MDQ0114507.1"/>
    </source>
</evidence>
<keyword evidence="3" id="KW-0813">Transport</keyword>
<evidence type="ECO:0000256" key="8">
    <source>
        <dbReference type="SAM" id="Phobius"/>
    </source>
</evidence>
<feature type="transmembrane region" description="Helical" evidence="8">
    <location>
        <begin position="282"/>
        <end position="301"/>
    </location>
</feature>
<reference evidence="10 11" key="1">
    <citation type="submission" date="2023-07" db="EMBL/GenBank/DDBJ databases">
        <title>Sorghum-associated microbial communities from plants grown in Nebraska, USA.</title>
        <authorList>
            <person name="Schachtman D."/>
        </authorList>
    </citation>
    <scope>NUCLEOTIDE SEQUENCE [LARGE SCALE GENOMIC DNA]</scope>
    <source>
        <strain evidence="10 11">CC482</strain>
    </source>
</reference>
<evidence type="ECO:0000313" key="11">
    <source>
        <dbReference type="Proteomes" id="UP001229346"/>
    </source>
</evidence>
<dbReference type="InterPro" id="IPR013525">
    <property type="entry name" value="ABC2_TM"/>
</dbReference>
<dbReference type="PANTHER" id="PTHR30294">
    <property type="entry name" value="MEMBRANE COMPONENT OF ABC TRANSPORTER YHHJ-RELATED"/>
    <property type="match status" value="1"/>
</dbReference>